<dbReference type="Gene3D" id="3.40.930.10">
    <property type="entry name" value="Mannitol-specific EII, Chain A"/>
    <property type="match status" value="1"/>
</dbReference>
<dbReference type="GO" id="GO:0008982">
    <property type="term" value="F:protein-N(PI)-phosphohistidine-sugar phosphotransferase activity"/>
    <property type="evidence" value="ECO:0007669"/>
    <property type="project" value="InterPro"/>
</dbReference>
<dbReference type="CDD" id="cd05568">
    <property type="entry name" value="PTS_IIB_bgl_like"/>
    <property type="match status" value="1"/>
</dbReference>
<evidence type="ECO:0000313" key="12">
    <source>
        <dbReference type="EMBL" id="VHX99577.1"/>
    </source>
</evidence>
<dbReference type="Gene3D" id="1.10.10.10">
    <property type="entry name" value="Winged helix-like DNA-binding domain superfamily/Winged helix DNA-binding domain"/>
    <property type="match status" value="2"/>
</dbReference>
<evidence type="ECO:0000313" key="11">
    <source>
        <dbReference type="EMBL" id="CDT13975.1"/>
    </source>
</evidence>
<dbReference type="GO" id="GO:0006355">
    <property type="term" value="P:regulation of DNA-templated transcription"/>
    <property type="evidence" value="ECO:0007669"/>
    <property type="project" value="InterPro"/>
</dbReference>
<proteinExistence type="predicted"/>
<evidence type="ECO:0000313" key="10">
    <source>
        <dbReference type="EMBL" id="CDS87655.1"/>
    </source>
</evidence>
<dbReference type="SUPFAM" id="SSF55804">
    <property type="entry name" value="Phoshotransferase/anion transport protein"/>
    <property type="match status" value="1"/>
</dbReference>
<dbReference type="PANTHER" id="PTHR30185:SF18">
    <property type="entry name" value="TRANSCRIPTIONAL REGULATOR MTLR"/>
    <property type="match status" value="1"/>
</dbReference>
<dbReference type="PROSITE" id="PS51099">
    <property type="entry name" value="PTS_EIIB_TYPE_2"/>
    <property type="match status" value="1"/>
</dbReference>
<dbReference type="Gene3D" id="1.10.1790.10">
    <property type="entry name" value="PRD domain"/>
    <property type="match status" value="1"/>
</dbReference>
<dbReference type="RefSeq" id="WP_009893554.1">
    <property type="nucleotide sequence ID" value="NZ_BBYB01000197.1"/>
</dbReference>
<evidence type="ECO:0000256" key="3">
    <source>
        <dbReference type="ARBA" id="ARBA00023015"/>
    </source>
</evidence>
<evidence type="ECO:0000259" key="8">
    <source>
        <dbReference type="PROSITE" id="PS51372"/>
    </source>
</evidence>
<dbReference type="InterPro" id="IPR036388">
    <property type="entry name" value="WH-like_DNA-bd_sf"/>
</dbReference>
<dbReference type="PROSITE" id="PS51372">
    <property type="entry name" value="PRD_2"/>
    <property type="match status" value="1"/>
</dbReference>
<dbReference type="InterPro" id="IPR036095">
    <property type="entry name" value="PTS_EIIB-like_sf"/>
</dbReference>
<dbReference type="InterPro" id="IPR013011">
    <property type="entry name" value="PTS_EIIB_2"/>
</dbReference>
<dbReference type="EMBL" id="LK932994">
    <property type="protein sequence ID" value="CDT13975.1"/>
    <property type="molecule type" value="Genomic_DNA"/>
</dbReference>
<evidence type="ECO:0000256" key="5">
    <source>
        <dbReference type="ARBA" id="ARBA00023163"/>
    </source>
</evidence>
<dbReference type="OMA" id="PPKRCLI"/>
<dbReference type="InterPro" id="IPR013196">
    <property type="entry name" value="HTH_11"/>
</dbReference>
<dbReference type="InterPro" id="IPR011608">
    <property type="entry name" value="PRD"/>
</dbReference>
<dbReference type="InterPro" id="IPR002178">
    <property type="entry name" value="PTS_EIIA_type-2_dom"/>
</dbReference>
<name>A0A069ARG5_CLODI</name>
<evidence type="ECO:0000256" key="2">
    <source>
        <dbReference type="ARBA" id="ARBA00022737"/>
    </source>
</evidence>
<dbReference type="PANTHER" id="PTHR30185">
    <property type="entry name" value="CRYPTIC BETA-GLUCOSIDE BGL OPERON ANTITERMINATOR"/>
    <property type="match status" value="1"/>
</dbReference>
<dbReference type="InterPro" id="IPR050661">
    <property type="entry name" value="BglG_antiterminators"/>
</dbReference>
<dbReference type="GO" id="GO:0009401">
    <property type="term" value="P:phosphoenolpyruvate-dependent sugar phosphotransferase system"/>
    <property type="evidence" value="ECO:0007669"/>
    <property type="project" value="InterPro"/>
</dbReference>
<dbReference type="InterPro" id="IPR036634">
    <property type="entry name" value="PRD_sf"/>
</dbReference>
<protein>
    <submittedName>
        <fullName evidence="12">PTS operon transcription antiterminator</fullName>
    </submittedName>
    <submittedName>
        <fullName evidence="10">Putative transcriptional antiterminator</fullName>
    </submittedName>
    <submittedName>
        <fullName evidence="11">Transcription antiterminator, PTS operon regulator</fullName>
    </submittedName>
</protein>
<dbReference type="Pfam" id="PF05043">
    <property type="entry name" value="Mga"/>
    <property type="match status" value="1"/>
</dbReference>
<dbReference type="Pfam" id="PF00359">
    <property type="entry name" value="PTS_EIIA_2"/>
    <property type="match status" value="1"/>
</dbReference>
<feature type="domain" description="PRD" evidence="8">
    <location>
        <begin position="247"/>
        <end position="354"/>
    </location>
</feature>
<reference evidence="11" key="1">
    <citation type="submission" date="2014-07" db="EMBL/GenBank/DDBJ databases">
        <authorList>
            <person name="Monot Marc"/>
        </authorList>
    </citation>
    <scope>NUCLEOTIDE SEQUENCE</scope>
    <source>
        <strain evidence="11">7032989</strain>
        <strain evidence="10">7032994</strain>
    </source>
</reference>
<dbReference type="Pfam" id="PF08279">
    <property type="entry name" value="HTH_11"/>
    <property type="match status" value="1"/>
</dbReference>
<evidence type="ECO:0000313" key="13">
    <source>
        <dbReference type="Proteomes" id="UP000372533"/>
    </source>
</evidence>
<dbReference type="Proteomes" id="UP000372533">
    <property type="component" value="Unassembled WGS sequence"/>
</dbReference>
<gene>
    <name evidence="12" type="primary">licR_1</name>
    <name evidence="11" type="ORF">BN1095_330110</name>
    <name evidence="9" type="ORF">BN1096_520450</name>
    <name evidence="10" type="ORF">BN1097_630164</name>
    <name evidence="12" type="ORF">SAMEA1402366_01075</name>
</gene>
<dbReference type="EMBL" id="LK932402">
    <property type="protein sequence ID" value="CDS87655.1"/>
    <property type="molecule type" value="Genomic_DNA"/>
</dbReference>
<evidence type="ECO:0000313" key="9">
    <source>
        <dbReference type="EMBL" id="CDS85730.1"/>
    </source>
</evidence>
<dbReference type="InterPro" id="IPR003501">
    <property type="entry name" value="PTS_EIIB_2/3"/>
</dbReference>
<keyword evidence="2" id="KW-0677">Repeat</keyword>
<reference evidence="12 13" key="2">
    <citation type="submission" date="2019-04" db="EMBL/GenBank/DDBJ databases">
        <authorList>
            <consortium name="Pathogen Informatics"/>
        </authorList>
    </citation>
    <scope>NUCLEOTIDE SEQUENCE [LARGE SCALE GENOMIC DNA]</scope>
    <source>
        <strain evidence="12">Tl291</strain>
        <strain evidence="13">tl291</strain>
    </source>
</reference>
<feature type="domain" description="PTS EIIB type-2" evidence="7">
    <location>
        <begin position="360"/>
        <end position="450"/>
    </location>
</feature>
<evidence type="ECO:0000256" key="1">
    <source>
        <dbReference type="ARBA" id="ARBA00022679"/>
    </source>
</evidence>
<organism evidence="11">
    <name type="scientific">Clostridioides difficile</name>
    <name type="common">Peptoclostridium difficile</name>
    <dbReference type="NCBI Taxonomy" id="1496"/>
    <lineage>
        <taxon>Bacteria</taxon>
        <taxon>Bacillati</taxon>
        <taxon>Bacillota</taxon>
        <taxon>Clostridia</taxon>
        <taxon>Peptostreptococcales</taxon>
        <taxon>Peptostreptococcaceae</taxon>
        <taxon>Clostridioides</taxon>
    </lineage>
</organism>
<dbReference type="InterPro" id="IPR016152">
    <property type="entry name" value="PTrfase/Anion_transptr"/>
</dbReference>
<sequence>MSLNITARQINIIKILLNSKDTISGIALSQEIGCSSKTIQNEIKDINKQLRNGKILSIRGVGYKLEGSFDEVNLNSNLYDDVDRVEYIIRKILTLSNEEKNTIKLEDLADSMYVSVSTVKNDLKEVKRILEKYSISVKSKHKQGICVLESEDKILNCIVDLSNKRDNQLSLNDFLNDDIKERKLLIKKLLLDILNENGLVLTDIEFKSVLNNILVMLSRHKYNEKEFIENYIENYRSKRSSILENEQNKEIIINSIKTFCKNLKLATSIDISNDKVFEEFLYKHISSLCKKIKLGINQSPIMAQDIKIKYPFAFELANIAKKTIEKDLKIEINEDEVANIALHIGGAVERASYNNKDKVFKTIIVCTSGIGTSMLIKAKLENIFKEKLEILKIIPSYLVEYIKVIDVDFVISTVPIEVGDVPVINISPILSEKEIRLIEKYIETGNIYLDLDIKSLFDSELFFTDLVFKRKEEVIDFMASKLVQKGYIDEDMKKSYFEREKIATTEIGNMVTIPHGAIGKIFDNKIAIGILKKPISWEISDVRLIIMLALDKDKILDYEVIFSKIYKRVDSIAKVISICENSSFEKFVNLFN</sequence>
<feature type="domain" description="PTS EIIA type-2" evidence="6">
    <location>
        <begin position="455"/>
        <end position="592"/>
    </location>
</feature>
<accession>A0A069ARG5</accession>
<keyword evidence="1" id="KW-0808">Transferase</keyword>
<dbReference type="EMBL" id="CAAJVP010000003">
    <property type="protein sequence ID" value="VHX99577.1"/>
    <property type="molecule type" value="Genomic_DNA"/>
</dbReference>
<dbReference type="InterPro" id="IPR007737">
    <property type="entry name" value="Mga_HTH"/>
</dbReference>
<keyword evidence="3" id="KW-0805">Transcription regulation</keyword>
<evidence type="ECO:0000256" key="4">
    <source>
        <dbReference type="ARBA" id="ARBA00023159"/>
    </source>
</evidence>
<dbReference type="AlphaFoldDB" id="A0A069ARG5"/>
<dbReference type="KEGG" id="pdf:CD630DERM_22710"/>
<dbReference type="Pfam" id="PF02302">
    <property type="entry name" value="PTS_IIB"/>
    <property type="match status" value="1"/>
</dbReference>
<keyword evidence="5" id="KW-0804">Transcription</keyword>
<evidence type="ECO:0000259" key="6">
    <source>
        <dbReference type="PROSITE" id="PS51094"/>
    </source>
</evidence>
<dbReference type="Pfam" id="PF00874">
    <property type="entry name" value="PRD"/>
    <property type="match status" value="1"/>
</dbReference>
<keyword evidence="4" id="KW-0010">Activator</keyword>
<dbReference type="PROSITE" id="PS51094">
    <property type="entry name" value="PTS_EIIA_TYPE_2"/>
    <property type="match status" value="1"/>
</dbReference>
<dbReference type="EMBL" id="LK932505">
    <property type="protein sequence ID" value="CDS85730.1"/>
    <property type="molecule type" value="Genomic_DNA"/>
</dbReference>
<dbReference type="SUPFAM" id="SSF63520">
    <property type="entry name" value="PTS-regulatory domain, PRD"/>
    <property type="match status" value="1"/>
</dbReference>
<dbReference type="SUPFAM" id="SSF52794">
    <property type="entry name" value="PTS system IIB component-like"/>
    <property type="match status" value="1"/>
</dbReference>
<evidence type="ECO:0000259" key="7">
    <source>
        <dbReference type="PROSITE" id="PS51099"/>
    </source>
</evidence>
<dbReference type="Gene3D" id="3.40.50.2300">
    <property type="match status" value="1"/>
</dbReference>